<dbReference type="Pfam" id="PF23750">
    <property type="entry name" value="RsgI_M"/>
    <property type="match status" value="1"/>
</dbReference>
<evidence type="ECO:0000313" key="10">
    <source>
        <dbReference type="Proteomes" id="UP000298246"/>
    </source>
</evidence>
<keyword evidence="5 7" id="KW-0472">Membrane</keyword>
<name>A0A4Y8PVU8_9BACL</name>
<feature type="transmembrane region" description="Helical" evidence="7">
    <location>
        <begin position="54"/>
        <end position="74"/>
    </location>
</feature>
<dbReference type="RefSeq" id="WP_134755435.1">
    <property type="nucleotide sequence ID" value="NZ_MYFO02000005.1"/>
</dbReference>
<evidence type="ECO:0000256" key="3">
    <source>
        <dbReference type="ARBA" id="ARBA00022692"/>
    </source>
</evidence>
<keyword evidence="3 7" id="KW-0812">Transmembrane</keyword>
<keyword evidence="10" id="KW-1185">Reference proteome</keyword>
<evidence type="ECO:0000256" key="2">
    <source>
        <dbReference type="ARBA" id="ARBA00022475"/>
    </source>
</evidence>
<feature type="compositionally biased region" description="Basic and acidic residues" evidence="6">
    <location>
        <begin position="328"/>
        <end position="340"/>
    </location>
</feature>
<evidence type="ECO:0000259" key="8">
    <source>
        <dbReference type="PROSITE" id="PS51849"/>
    </source>
</evidence>
<keyword evidence="2" id="KW-1003">Cell membrane</keyword>
<comment type="subcellular location">
    <subcellularLocation>
        <location evidence="1">Cell membrane</location>
        <topology evidence="1">Single-pass membrane protein</topology>
    </subcellularLocation>
</comment>
<evidence type="ECO:0000256" key="4">
    <source>
        <dbReference type="ARBA" id="ARBA00022989"/>
    </source>
</evidence>
<dbReference type="InterPro" id="IPR055431">
    <property type="entry name" value="RsgI_M"/>
</dbReference>
<dbReference type="Pfam" id="PF12791">
    <property type="entry name" value="RsgI_N"/>
    <property type="match status" value="1"/>
</dbReference>
<keyword evidence="4 7" id="KW-1133">Transmembrane helix</keyword>
<evidence type="ECO:0000256" key="5">
    <source>
        <dbReference type="ARBA" id="ARBA00023136"/>
    </source>
</evidence>
<evidence type="ECO:0000313" key="9">
    <source>
        <dbReference type="EMBL" id="TFE85163.1"/>
    </source>
</evidence>
<dbReference type="PROSITE" id="PS51849">
    <property type="entry name" value="RSGI_N"/>
    <property type="match status" value="1"/>
</dbReference>
<dbReference type="EMBL" id="MYFO01000028">
    <property type="protein sequence ID" value="TFE85163.1"/>
    <property type="molecule type" value="Genomic_DNA"/>
</dbReference>
<dbReference type="OrthoDB" id="9800626at2"/>
<sequence length="547" mass="56173">MNKGIVMELTDSYIVVMSPEGRFDKLPRQTRNCEVGEEILYTAPVKARFRKPQLAITSGLVAAVVLCFVLITALTGGPASGQVVAYVSIDINPSVELGIDNQEIVQDLQGLNSDGSELIQAVDYKGRSVQEVTAAILDKAEQGPLAKGEGDIIISSTLVASRSSVDDEALAAKLKEQVAKHIEEAHPAEASHYEVTAFAAPQEVRQEAQASGVSAGKYAIYLSAVNSGVDVSIDDIKSVSVHELAKENGGIGSLIKPDQPISKKSLKQLLDDEKSGKLTEKLQQAQKNGGTGKSDAKDNNGKGGKPTKGPNPSPQTGKADGHNGQSGPDDKNAREDRNDRAGVGGIGGIGDRNNSNNGNNGKSDNGRNNPKGPGSSNDHSDKNNGKGPNGKSDNNNADNNKGRDDNKDNGSGKNSGSGESNGKNGKPASPSPKTTPTPKPGKPGTATLKPTPSPKAGADGKGGAKDNGKPDRNNGGSGKNGNNGSDDQGGKKDDPANSTNKNGRSGDSGDDRGGAAGRSSNGPAAGGTRAFGWPAGWLDGIAGQTRS</sequence>
<feature type="compositionally biased region" description="Low complexity" evidence="6">
    <location>
        <begin position="351"/>
        <end position="369"/>
    </location>
</feature>
<evidence type="ECO:0000256" key="1">
    <source>
        <dbReference type="ARBA" id="ARBA00004162"/>
    </source>
</evidence>
<feature type="region of interest" description="Disordered" evidence="6">
    <location>
        <begin position="282"/>
        <end position="547"/>
    </location>
</feature>
<feature type="compositionally biased region" description="Low complexity" evidence="6">
    <location>
        <begin position="389"/>
        <end position="399"/>
    </location>
</feature>
<organism evidence="9 10">
    <name type="scientific">Paenibacillus athensensis</name>
    <dbReference type="NCBI Taxonomy" id="1967502"/>
    <lineage>
        <taxon>Bacteria</taxon>
        <taxon>Bacillati</taxon>
        <taxon>Bacillota</taxon>
        <taxon>Bacilli</taxon>
        <taxon>Bacillales</taxon>
        <taxon>Paenibacillaceae</taxon>
        <taxon>Paenibacillus</taxon>
    </lineage>
</organism>
<dbReference type="InterPro" id="IPR024449">
    <property type="entry name" value="Anti-sigma_RsgI_N"/>
</dbReference>
<feature type="compositionally biased region" description="Pro residues" evidence="6">
    <location>
        <begin position="429"/>
        <end position="441"/>
    </location>
</feature>
<gene>
    <name evidence="9" type="ORF">B5M42_18320</name>
</gene>
<accession>A0A4Y8PVU8</accession>
<feature type="domain" description="RsgI N-terminal anti-sigma" evidence="8">
    <location>
        <begin position="2"/>
        <end position="50"/>
    </location>
</feature>
<proteinExistence type="predicted"/>
<feature type="compositionally biased region" description="Basic and acidic residues" evidence="6">
    <location>
        <begin position="400"/>
        <end position="410"/>
    </location>
</feature>
<feature type="compositionally biased region" description="Low complexity" evidence="6">
    <location>
        <begin position="442"/>
        <end position="457"/>
    </location>
</feature>
<comment type="caution">
    <text evidence="9">The sequence shown here is derived from an EMBL/GenBank/DDBJ whole genome shotgun (WGS) entry which is preliminary data.</text>
</comment>
<dbReference type="Proteomes" id="UP000298246">
    <property type="component" value="Unassembled WGS sequence"/>
</dbReference>
<reference evidence="9 10" key="1">
    <citation type="submission" date="2017-03" db="EMBL/GenBank/DDBJ databases">
        <title>Isolation of Levoglucosan Utilizing Bacteria.</title>
        <authorList>
            <person name="Arya A.S."/>
        </authorList>
    </citation>
    <scope>NUCLEOTIDE SEQUENCE [LARGE SCALE GENOMIC DNA]</scope>
    <source>
        <strain evidence="9 10">MEC069</strain>
    </source>
</reference>
<dbReference type="AlphaFoldDB" id="A0A4Y8PVU8"/>
<feature type="compositionally biased region" description="Low complexity" evidence="6">
    <location>
        <begin position="411"/>
        <end position="428"/>
    </location>
</feature>
<evidence type="ECO:0000256" key="7">
    <source>
        <dbReference type="SAM" id="Phobius"/>
    </source>
</evidence>
<feature type="compositionally biased region" description="Basic and acidic residues" evidence="6">
    <location>
        <begin position="462"/>
        <end position="472"/>
    </location>
</feature>
<protein>
    <recommendedName>
        <fullName evidence="8">RsgI N-terminal anti-sigma domain-containing protein</fullName>
    </recommendedName>
</protein>
<dbReference type="GO" id="GO:0005886">
    <property type="term" value="C:plasma membrane"/>
    <property type="evidence" value="ECO:0007669"/>
    <property type="project" value="UniProtKB-SubCell"/>
</dbReference>
<evidence type="ECO:0000256" key="6">
    <source>
        <dbReference type="SAM" id="MobiDB-lite"/>
    </source>
</evidence>